<dbReference type="Proteomes" id="UP000186607">
    <property type="component" value="Unassembled WGS sequence"/>
</dbReference>
<evidence type="ECO:0000313" key="2">
    <source>
        <dbReference type="EMBL" id="OLV20175.1"/>
    </source>
</evidence>
<protein>
    <submittedName>
        <fullName evidence="2">Uncharacterized protein</fullName>
    </submittedName>
</protein>
<dbReference type="EMBL" id="MSTI01000007">
    <property type="protein sequence ID" value="OLV20175.1"/>
    <property type="molecule type" value="Genomic_DNA"/>
</dbReference>
<dbReference type="RefSeq" id="WP_075830130.1">
    <property type="nucleotide sequence ID" value="NZ_MSTI01000007.1"/>
</dbReference>
<accession>A0A1U7P4S0</accession>
<gene>
    <name evidence="2" type="ORF">BOO71_0000553</name>
</gene>
<name>A0A1U7P4S0_9DEIO</name>
<organism evidence="2 3">
    <name type="scientific">Deinococcus marmoris</name>
    <dbReference type="NCBI Taxonomy" id="249408"/>
    <lineage>
        <taxon>Bacteria</taxon>
        <taxon>Thermotogati</taxon>
        <taxon>Deinococcota</taxon>
        <taxon>Deinococci</taxon>
        <taxon>Deinococcales</taxon>
        <taxon>Deinococcaceae</taxon>
        <taxon>Deinococcus</taxon>
    </lineage>
</organism>
<keyword evidence="1" id="KW-0812">Transmembrane</keyword>
<reference evidence="2 3" key="1">
    <citation type="submission" date="2017-01" db="EMBL/GenBank/DDBJ databases">
        <title>Genome Analysis of Deinococcus marmoris KOPRI26562.</title>
        <authorList>
            <person name="Kim J.H."/>
            <person name="Oh H.-M."/>
        </authorList>
    </citation>
    <scope>NUCLEOTIDE SEQUENCE [LARGE SCALE GENOMIC DNA]</scope>
    <source>
        <strain evidence="2 3">KOPRI26562</strain>
    </source>
</reference>
<evidence type="ECO:0000256" key="1">
    <source>
        <dbReference type="SAM" id="Phobius"/>
    </source>
</evidence>
<dbReference type="STRING" id="249408.BOO71_0000553"/>
<proteinExistence type="predicted"/>
<keyword evidence="1" id="KW-0472">Membrane</keyword>
<dbReference type="AlphaFoldDB" id="A0A1U7P4S0"/>
<dbReference type="OrthoDB" id="10005581at2"/>
<feature type="transmembrane region" description="Helical" evidence="1">
    <location>
        <begin position="35"/>
        <end position="56"/>
    </location>
</feature>
<keyword evidence="3" id="KW-1185">Reference proteome</keyword>
<keyword evidence="1" id="KW-1133">Transmembrane helix</keyword>
<sequence length="171" mass="17944">MSTLLAAVFLIVGAALVYAAVHARRSTPRPPMASTFRSVVVGALVFVVGLGILGVLPSGADRRTAAPAPWRAAPPARTDIQNLAIVAGVSENDPELTRQYARLQTLCPPANVSVADLVVNLQQMVRRESGRDMPLPDVMRQLATAQEGGAKAGMTCTETGGMLAELLIKGM</sequence>
<evidence type="ECO:0000313" key="3">
    <source>
        <dbReference type="Proteomes" id="UP000186607"/>
    </source>
</evidence>
<comment type="caution">
    <text evidence="2">The sequence shown here is derived from an EMBL/GenBank/DDBJ whole genome shotgun (WGS) entry which is preliminary data.</text>
</comment>